<dbReference type="AlphaFoldDB" id="A0AAE0XHZ8"/>
<sequence length="213" mass="23945">MAKSPFFNPITTEQPGRLVWKATGFRSCFLLLGLISAKNENPLHACTLSYPIGFGSPGPKGEVKAVPTDRLTRSMPPCKIRPPIVIWRKLLGSYVYHASGSSWSEPAIHFPRRFRAPCRWAFWKVSGIIKLRLIERLWTGQDSLVSSRQTIGCRQGFVALEMTAELESRVVPILILARYITLHIATCLEKIVRKNDIFLRKGLAIKLAARSVC</sequence>
<accession>A0AAE0XHZ8</accession>
<reference evidence="1" key="2">
    <citation type="submission" date="2023-06" db="EMBL/GenBank/DDBJ databases">
        <authorList>
            <consortium name="Lawrence Berkeley National Laboratory"/>
            <person name="Haridas S."/>
            <person name="Hensen N."/>
            <person name="Bonometti L."/>
            <person name="Westerberg I."/>
            <person name="Brannstrom I.O."/>
            <person name="Guillou S."/>
            <person name="Cros-Aarteil S."/>
            <person name="Calhoun S."/>
            <person name="Kuo A."/>
            <person name="Mondo S."/>
            <person name="Pangilinan J."/>
            <person name="Riley R."/>
            <person name="Labutti K."/>
            <person name="Andreopoulos B."/>
            <person name="Lipzen A."/>
            <person name="Chen C."/>
            <person name="Yanf M."/>
            <person name="Daum C."/>
            <person name="Ng V."/>
            <person name="Clum A."/>
            <person name="Steindorff A."/>
            <person name="Ohm R."/>
            <person name="Martin F."/>
            <person name="Silar P."/>
            <person name="Natvig D."/>
            <person name="Lalanne C."/>
            <person name="Gautier V."/>
            <person name="Ament-Velasquez S.L."/>
            <person name="Kruys A."/>
            <person name="Hutchinson M.I."/>
            <person name="Powell A.J."/>
            <person name="Barry K."/>
            <person name="Miller A.N."/>
            <person name="Grigoriev I.V."/>
            <person name="Debuchy R."/>
            <person name="Gladieux P."/>
            <person name="Thoren M.H."/>
            <person name="Johannesson H."/>
        </authorList>
    </citation>
    <scope>NUCLEOTIDE SEQUENCE</scope>
    <source>
        <strain evidence="1">CBS 314.62</strain>
    </source>
</reference>
<dbReference type="EMBL" id="JAULSO010000001">
    <property type="protein sequence ID" value="KAK3693823.1"/>
    <property type="molecule type" value="Genomic_DNA"/>
</dbReference>
<evidence type="ECO:0000313" key="2">
    <source>
        <dbReference type="Proteomes" id="UP001270362"/>
    </source>
</evidence>
<evidence type="ECO:0000313" key="1">
    <source>
        <dbReference type="EMBL" id="KAK3693823.1"/>
    </source>
</evidence>
<dbReference type="Proteomes" id="UP001270362">
    <property type="component" value="Unassembled WGS sequence"/>
</dbReference>
<gene>
    <name evidence="1" type="ORF">B0T22DRAFT_533005</name>
</gene>
<organism evidence="1 2">
    <name type="scientific">Podospora appendiculata</name>
    <dbReference type="NCBI Taxonomy" id="314037"/>
    <lineage>
        <taxon>Eukaryota</taxon>
        <taxon>Fungi</taxon>
        <taxon>Dikarya</taxon>
        <taxon>Ascomycota</taxon>
        <taxon>Pezizomycotina</taxon>
        <taxon>Sordariomycetes</taxon>
        <taxon>Sordariomycetidae</taxon>
        <taxon>Sordariales</taxon>
        <taxon>Podosporaceae</taxon>
        <taxon>Podospora</taxon>
    </lineage>
</organism>
<name>A0AAE0XHZ8_9PEZI</name>
<protein>
    <submittedName>
        <fullName evidence="1">Uncharacterized protein</fullName>
    </submittedName>
</protein>
<keyword evidence="2" id="KW-1185">Reference proteome</keyword>
<comment type="caution">
    <text evidence="1">The sequence shown here is derived from an EMBL/GenBank/DDBJ whole genome shotgun (WGS) entry which is preliminary data.</text>
</comment>
<reference evidence="1" key="1">
    <citation type="journal article" date="2023" name="Mol. Phylogenet. Evol.">
        <title>Genome-scale phylogeny and comparative genomics of the fungal order Sordariales.</title>
        <authorList>
            <person name="Hensen N."/>
            <person name="Bonometti L."/>
            <person name="Westerberg I."/>
            <person name="Brannstrom I.O."/>
            <person name="Guillou S."/>
            <person name="Cros-Aarteil S."/>
            <person name="Calhoun S."/>
            <person name="Haridas S."/>
            <person name="Kuo A."/>
            <person name="Mondo S."/>
            <person name="Pangilinan J."/>
            <person name="Riley R."/>
            <person name="LaButti K."/>
            <person name="Andreopoulos B."/>
            <person name="Lipzen A."/>
            <person name="Chen C."/>
            <person name="Yan M."/>
            <person name="Daum C."/>
            <person name="Ng V."/>
            <person name="Clum A."/>
            <person name="Steindorff A."/>
            <person name="Ohm R.A."/>
            <person name="Martin F."/>
            <person name="Silar P."/>
            <person name="Natvig D.O."/>
            <person name="Lalanne C."/>
            <person name="Gautier V."/>
            <person name="Ament-Velasquez S.L."/>
            <person name="Kruys A."/>
            <person name="Hutchinson M.I."/>
            <person name="Powell A.J."/>
            <person name="Barry K."/>
            <person name="Miller A.N."/>
            <person name="Grigoriev I.V."/>
            <person name="Debuchy R."/>
            <person name="Gladieux P."/>
            <person name="Hiltunen Thoren M."/>
            <person name="Johannesson H."/>
        </authorList>
    </citation>
    <scope>NUCLEOTIDE SEQUENCE</scope>
    <source>
        <strain evidence="1">CBS 314.62</strain>
    </source>
</reference>
<proteinExistence type="predicted"/>